<keyword evidence="8" id="KW-0808">Transferase</keyword>
<dbReference type="GO" id="GO:0005524">
    <property type="term" value="F:ATP binding"/>
    <property type="evidence" value="ECO:0007669"/>
    <property type="project" value="UniProtKB-KW"/>
</dbReference>
<dbReference type="SMART" id="SM00911">
    <property type="entry name" value="HWE_HK"/>
    <property type="match status" value="1"/>
</dbReference>
<proteinExistence type="predicted"/>
<dbReference type="AlphaFoldDB" id="A0A0F9CQ25"/>
<dbReference type="PANTHER" id="PTHR41523">
    <property type="entry name" value="TWO-COMPONENT SYSTEM SENSOR PROTEIN"/>
    <property type="match status" value="1"/>
</dbReference>
<dbReference type="PROSITE" id="PS50113">
    <property type="entry name" value="PAC"/>
    <property type="match status" value="1"/>
</dbReference>
<dbReference type="EMBL" id="LAZR01032236">
    <property type="protein sequence ID" value="KKL51473.1"/>
    <property type="molecule type" value="Genomic_DNA"/>
</dbReference>
<keyword evidence="12" id="KW-0067">ATP-binding</keyword>
<dbReference type="InterPro" id="IPR001610">
    <property type="entry name" value="PAC"/>
</dbReference>
<dbReference type="Gene3D" id="3.30.450.20">
    <property type="entry name" value="PAS domain"/>
    <property type="match status" value="1"/>
</dbReference>
<keyword evidence="11" id="KW-0418">Kinase</keyword>
<accession>A0A0F9CQ25</accession>
<dbReference type="GO" id="GO:0009881">
    <property type="term" value="F:photoreceptor activity"/>
    <property type="evidence" value="ECO:0007669"/>
    <property type="project" value="UniProtKB-KW"/>
</dbReference>
<feature type="non-terminal residue" evidence="17">
    <location>
        <position position="284"/>
    </location>
</feature>
<keyword evidence="13" id="KW-0157">Chromophore</keyword>
<dbReference type="Pfam" id="PF07536">
    <property type="entry name" value="HWE_HK"/>
    <property type="match status" value="1"/>
</dbReference>
<keyword evidence="9" id="KW-0677">Repeat</keyword>
<name>A0A0F9CQ25_9ZZZZ</name>
<keyword evidence="15" id="KW-0675">Receptor</keyword>
<comment type="caution">
    <text evidence="17">The sequence shown here is derived from an EMBL/GenBank/DDBJ whole genome shotgun (WGS) entry which is preliminary data.</text>
</comment>
<dbReference type="InterPro" id="IPR011102">
    <property type="entry name" value="Sig_transdc_His_kinase_HWE"/>
</dbReference>
<keyword evidence="14" id="KW-0843">Virulence</keyword>
<evidence type="ECO:0000256" key="9">
    <source>
        <dbReference type="ARBA" id="ARBA00022737"/>
    </source>
</evidence>
<dbReference type="InterPro" id="IPR000014">
    <property type="entry name" value="PAS"/>
</dbReference>
<evidence type="ECO:0000256" key="7">
    <source>
        <dbReference type="ARBA" id="ARBA00022643"/>
    </source>
</evidence>
<evidence type="ECO:0000259" key="16">
    <source>
        <dbReference type="PROSITE" id="PS50113"/>
    </source>
</evidence>
<evidence type="ECO:0000256" key="5">
    <source>
        <dbReference type="ARBA" id="ARBA00022606"/>
    </source>
</evidence>
<gene>
    <name evidence="17" type="ORF">LCGC14_2295120</name>
</gene>
<evidence type="ECO:0000256" key="1">
    <source>
        <dbReference type="ARBA" id="ARBA00000085"/>
    </source>
</evidence>
<dbReference type="GO" id="GO:0004673">
    <property type="term" value="F:protein histidine kinase activity"/>
    <property type="evidence" value="ECO:0007669"/>
    <property type="project" value="UniProtKB-EC"/>
</dbReference>
<protein>
    <recommendedName>
        <fullName evidence="2">histidine kinase</fullName>
        <ecNumber evidence="2">2.7.13.3</ecNumber>
    </recommendedName>
</protein>
<dbReference type="EC" id="2.7.13.3" evidence="2"/>
<keyword evidence="3" id="KW-0600">Photoreceptor protein</keyword>
<keyword evidence="6" id="KW-0285">Flavoprotein</keyword>
<dbReference type="InterPro" id="IPR035965">
    <property type="entry name" value="PAS-like_dom_sf"/>
</dbReference>
<dbReference type="Gene3D" id="3.30.565.10">
    <property type="entry name" value="Histidine kinase-like ATPase, C-terminal domain"/>
    <property type="match status" value="1"/>
</dbReference>
<evidence type="ECO:0000313" key="17">
    <source>
        <dbReference type="EMBL" id="KKL51473.1"/>
    </source>
</evidence>
<dbReference type="InterPro" id="IPR000700">
    <property type="entry name" value="PAS-assoc_C"/>
</dbReference>
<evidence type="ECO:0000256" key="12">
    <source>
        <dbReference type="ARBA" id="ARBA00022840"/>
    </source>
</evidence>
<dbReference type="Pfam" id="PF08447">
    <property type="entry name" value="PAS_3"/>
    <property type="match status" value="1"/>
</dbReference>
<keyword evidence="5" id="KW-0716">Sensory transduction</keyword>
<evidence type="ECO:0000256" key="14">
    <source>
        <dbReference type="ARBA" id="ARBA00023026"/>
    </source>
</evidence>
<dbReference type="InterPro" id="IPR036890">
    <property type="entry name" value="HATPase_C_sf"/>
</dbReference>
<dbReference type="InterPro" id="IPR013655">
    <property type="entry name" value="PAS_fold_3"/>
</dbReference>
<evidence type="ECO:0000256" key="10">
    <source>
        <dbReference type="ARBA" id="ARBA00022741"/>
    </source>
</evidence>
<organism evidence="17">
    <name type="scientific">marine sediment metagenome</name>
    <dbReference type="NCBI Taxonomy" id="412755"/>
    <lineage>
        <taxon>unclassified sequences</taxon>
        <taxon>metagenomes</taxon>
        <taxon>ecological metagenomes</taxon>
    </lineage>
</organism>
<evidence type="ECO:0000256" key="11">
    <source>
        <dbReference type="ARBA" id="ARBA00022777"/>
    </source>
</evidence>
<reference evidence="17" key="1">
    <citation type="journal article" date="2015" name="Nature">
        <title>Complex archaea that bridge the gap between prokaryotes and eukaryotes.</title>
        <authorList>
            <person name="Spang A."/>
            <person name="Saw J.H."/>
            <person name="Jorgensen S.L."/>
            <person name="Zaremba-Niedzwiedzka K."/>
            <person name="Martijn J."/>
            <person name="Lind A.E."/>
            <person name="van Eijk R."/>
            <person name="Schleper C."/>
            <person name="Guy L."/>
            <person name="Ettema T.J."/>
        </authorList>
    </citation>
    <scope>NUCLEOTIDE SEQUENCE</scope>
</reference>
<keyword evidence="4" id="KW-0597">Phosphoprotein</keyword>
<evidence type="ECO:0000256" key="8">
    <source>
        <dbReference type="ARBA" id="ARBA00022679"/>
    </source>
</evidence>
<keyword evidence="7" id="KW-0288">FMN</keyword>
<sequence length="284" mass="31254">MQPHDAGVSASPATQLDLVLAAAEIGIWDLEIGTGVAMRNLRHDEIFGYPDGIADWTFDTFLGHVDQADRLRVRRLQENAIARGDVWAFETRITRADGATAWISAAGRPLKDDAGRTIKLIGHVIDITSIKLNEERLRLYASELGHRVGNMLAMISAMVRLSHRNATNVDEFSETVQRRIEALARTNRILTGEVTAPADITSLMEAELAPFDDLRDRLILSGFDRTPLETRVAEGFSLALHEMITNALKHGALSVPEGHVTIDMEHLTGTDLRVTWAEHGGPAV</sequence>
<dbReference type="Gene3D" id="2.10.70.100">
    <property type="match status" value="1"/>
</dbReference>
<evidence type="ECO:0000256" key="3">
    <source>
        <dbReference type="ARBA" id="ARBA00022543"/>
    </source>
</evidence>
<evidence type="ECO:0000256" key="2">
    <source>
        <dbReference type="ARBA" id="ARBA00012438"/>
    </source>
</evidence>
<evidence type="ECO:0000256" key="13">
    <source>
        <dbReference type="ARBA" id="ARBA00022991"/>
    </source>
</evidence>
<feature type="domain" description="PAC" evidence="16">
    <location>
        <begin position="87"/>
        <end position="139"/>
    </location>
</feature>
<dbReference type="PANTHER" id="PTHR41523:SF8">
    <property type="entry name" value="ETHYLENE RESPONSE SENSOR PROTEIN"/>
    <property type="match status" value="1"/>
</dbReference>
<dbReference type="NCBIfam" id="TIGR00229">
    <property type="entry name" value="sensory_box"/>
    <property type="match status" value="1"/>
</dbReference>
<evidence type="ECO:0000256" key="15">
    <source>
        <dbReference type="ARBA" id="ARBA00023170"/>
    </source>
</evidence>
<keyword evidence="10" id="KW-0547">Nucleotide-binding</keyword>
<dbReference type="SMART" id="SM00086">
    <property type="entry name" value="PAC"/>
    <property type="match status" value="1"/>
</dbReference>
<evidence type="ECO:0000256" key="4">
    <source>
        <dbReference type="ARBA" id="ARBA00022553"/>
    </source>
</evidence>
<comment type="catalytic activity">
    <reaction evidence="1">
        <text>ATP + protein L-histidine = ADP + protein N-phospho-L-histidine.</text>
        <dbReference type="EC" id="2.7.13.3"/>
    </reaction>
</comment>
<dbReference type="SUPFAM" id="SSF55785">
    <property type="entry name" value="PYP-like sensor domain (PAS domain)"/>
    <property type="match status" value="1"/>
</dbReference>
<dbReference type="CDD" id="cd00130">
    <property type="entry name" value="PAS"/>
    <property type="match status" value="1"/>
</dbReference>
<evidence type="ECO:0000256" key="6">
    <source>
        <dbReference type="ARBA" id="ARBA00022630"/>
    </source>
</evidence>